<comment type="caution">
    <text evidence="2">The sequence shown here is derived from an EMBL/GenBank/DDBJ whole genome shotgun (WGS) entry which is preliminary data.</text>
</comment>
<keyword evidence="1" id="KW-0472">Membrane</keyword>
<dbReference type="Pfam" id="PF10993">
    <property type="entry name" value="DUF2818"/>
    <property type="match status" value="1"/>
</dbReference>
<dbReference type="InterPro" id="IPR016768">
    <property type="entry name" value="UCP019883"/>
</dbReference>
<protein>
    <submittedName>
        <fullName evidence="2">DUF2818 family protein</fullName>
    </submittedName>
</protein>
<evidence type="ECO:0000313" key="2">
    <source>
        <dbReference type="EMBL" id="MEX0469031.1"/>
    </source>
</evidence>
<proteinExistence type="predicted"/>
<dbReference type="PIRSF" id="PIRSF019883">
    <property type="entry name" value="UCP019883"/>
    <property type="match status" value="1"/>
</dbReference>
<evidence type="ECO:0000256" key="1">
    <source>
        <dbReference type="SAM" id="Phobius"/>
    </source>
</evidence>
<reference evidence="2 3" key="1">
    <citation type="submission" date="2024-02" db="EMBL/GenBank/DDBJ databases">
        <title>New especies of Spiribacter isolated from saline water.</title>
        <authorList>
            <person name="Leon M.J."/>
            <person name="De La Haba R."/>
            <person name="Sanchez-Porro C."/>
            <person name="Ventosa A."/>
        </authorList>
    </citation>
    <scope>NUCLEOTIDE SEQUENCE [LARGE SCALE GENOMIC DNA]</scope>
    <source>
        <strain evidence="3">ag22IC6-390</strain>
    </source>
</reference>
<dbReference type="Proteomes" id="UP001556709">
    <property type="component" value="Unassembled WGS sequence"/>
</dbReference>
<evidence type="ECO:0000313" key="3">
    <source>
        <dbReference type="Proteomes" id="UP001556709"/>
    </source>
</evidence>
<accession>A0ABV3TBM4</accession>
<sequence length="111" mass="12827">MSTGAAIVVLLLLAVLAANLPWATERIAFVWPARGRGKREWIRLLEWGVMFVLIVLAGAGLEYRTQGELQSQGWEFWVIALCLFAVFAMPGFIYRHDLRRRLRRRRRRSSA</sequence>
<keyword evidence="1" id="KW-0812">Transmembrane</keyword>
<dbReference type="RefSeq" id="WP_367958746.1">
    <property type="nucleotide sequence ID" value="NZ_JBAKFH010000002.1"/>
</dbReference>
<feature type="transmembrane region" description="Helical" evidence="1">
    <location>
        <begin position="41"/>
        <end position="61"/>
    </location>
</feature>
<organism evidence="2 3">
    <name type="scientific">Spiribacter pallidus</name>
    <dbReference type="NCBI Taxonomy" id="1987936"/>
    <lineage>
        <taxon>Bacteria</taxon>
        <taxon>Pseudomonadati</taxon>
        <taxon>Pseudomonadota</taxon>
        <taxon>Gammaproteobacteria</taxon>
        <taxon>Chromatiales</taxon>
        <taxon>Ectothiorhodospiraceae</taxon>
        <taxon>Spiribacter</taxon>
    </lineage>
</organism>
<dbReference type="EMBL" id="JBAKFM010000002">
    <property type="protein sequence ID" value="MEX0469031.1"/>
    <property type="molecule type" value="Genomic_DNA"/>
</dbReference>
<feature type="transmembrane region" description="Helical" evidence="1">
    <location>
        <begin position="73"/>
        <end position="94"/>
    </location>
</feature>
<keyword evidence="1" id="KW-1133">Transmembrane helix</keyword>
<keyword evidence="3" id="KW-1185">Reference proteome</keyword>
<gene>
    <name evidence="2" type="ORF">V6X73_04755</name>
</gene>
<name>A0ABV3TBM4_9GAMM</name>